<dbReference type="Proteomes" id="UP001597351">
    <property type="component" value="Unassembled WGS sequence"/>
</dbReference>
<organism evidence="2 3">
    <name type="scientific">Nocardioides aestuarii</name>
    <dbReference type="NCBI Taxonomy" id="252231"/>
    <lineage>
        <taxon>Bacteria</taxon>
        <taxon>Bacillati</taxon>
        <taxon>Actinomycetota</taxon>
        <taxon>Actinomycetes</taxon>
        <taxon>Propionibacteriales</taxon>
        <taxon>Nocardioidaceae</taxon>
        <taxon>Nocardioides</taxon>
    </lineage>
</organism>
<dbReference type="RefSeq" id="WP_343919850.1">
    <property type="nucleotide sequence ID" value="NZ_BAAAJT010000002.1"/>
</dbReference>
<keyword evidence="3" id="KW-1185">Reference proteome</keyword>
<keyword evidence="1" id="KW-0472">Membrane</keyword>
<gene>
    <name evidence="2" type="ORF">ACFSDE_15040</name>
</gene>
<name>A0ABW4TQ88_9ACTN</name>
<feature type="transmembrane region" description="Helical" evidence="1">
    <location>
        <begin position="24"/>
        <end position="45"/>
    </location>
</feature>
<evidence type="ECO:0000313" key="2">
    <source>
        <dbReference type="EMBL" id="MFD1948115.1"/>
    </source>
</evidence>
<proteinExistence type="predicted"/>
<keyword evidence="1" id="KW-1133">Transmembrane helix</keyword>
<sequence length="90" mass="9325">MATHTPSYQMHTKVPVRHTRGKHLVALVGVPLIVLSTVLVVWNALKEQCAVLSTAQCLPVGSTDLGGTEVAVLATLLAAGLATIVEVAAD</sequence>
<comment type="caution">
    <text evidence="2">The sequence shown here is derived from an EMBL/GenBank/DDBJ whole genome shotgun (WGS) entry which is preliminary data.</text>
</comment>
<evidence type="ECO:0000313" key="3">
    <source>
        <dbReference type="Proteomes" id="UP001597351"/>
    </source>
</evidence>
<reference evidence="3" key="1">
    <citation type="journal article" date="2019" name="Int. J. Syst. Evol. Microbiol.">
        <title>The Global Catalogue of Microorganisms (GCM) 10K type strain sequencing project: providing services to taxonomists for standard genome sequencing and annotation.</title>
        <authorList>
            <consortium name="The Broad Institute Genomics Platform"/>
            <consortium name="The Broad Institute Genome Sequencing Center for Infectious Disease"/>
            <person name="Wu L."/>
            <person name="Ma J."/>
        </authorList>
    </citation>
    <scope>NUCLEOTIDE SEQUENCE [LARGE SCALE GENOMIC DNA]</scope>
    <source>
        <strain evidence="3">CGMCC 1.12477</strain>
    </source>
</reference>
<accession>A0ABW4TQ88</accession>
<feature type="transmembrane region" description="Helical" evidence="1">
    <location>
        <begin position="70"/>
        <end position="89"/>
    </location>
</feature>
<keyword evidence="1" id="KW-0812">Transmembrane</keyword>
<dbReference type="EMBL" id="JBHUGD010000003">
    <property type="protein sequence ID" value="MFD1948115.1"/>
    <property type="molecule type" value="Genomic_DNA"/>
</dbReference>
<evidence type="ECO:0000256" key="1">
    <source>
        <dbReference type="SAM" id="Phobius"/>
    </source>
</evidence>
<protein>
    <submittedName>
        <fullName evidence="2">Uncharacterized protein</fullName>
    </submittedName>
</protein>